<feature type="active site" evidence="2">
    <location>
        <position position="356"/>
    </location>
</feature>
<dbReference type="AlphaFoldDB" id="A0A443NA71"/>
<dbReference type="STRING" id="337451.A0A443NA71"/>
<dbReference type="InterPro" id="IPR001969">
    <property type="entry name" value="Aspartic_peptidase_AS"/>
</dbReference>
<evidence type="ECO:0000256" key="3">
    <source>
        <dbReference type="SAM" id="SignalP"/>
    </source>
</evidence>
<name>A0A443NA71_9MAGN</name>
<feature type="active site" evidence="2">
    <location>
        <position position="149"/>
    </location>
</feature>
<keyword evidence="5" id="KW-0645">Protease</keyword>
<dbReference type="GO" id="GO:0004190">
    <property type="term" value="F:aspartic-type endopeptidase activity"/>
    <property type="evidence" value="ECO:0007669"/>
    <property type="project" value="InterPro"/>
</dbReference>
<feature type="signal peptide" evidence="3">
    <location>
        <begin position="1"/>
        <end position="29"/>
    </location>
</feature>
<comment type="similarity">
    <text evidence="1">Belongs to the peptidase A1 family.</text>
</comment>
<evidence type="ECO:0000313" key="5">
    <source>
        <dbReference type="EMBL" id="RWR75413.1"/>
    </source>
</evidence>
<dbReference type="SUPFAM" id="SSF50630">
    <property type="entry name" value="Acid proteases"/>
    <property type="match status" value="1"/>
</dbReference>
<evidence type="ECO:0000313" key="6">
    <source>
        <dbReference type="Proteomes" id="UP000283530"/>
    </source>
</evidence>
<comment type="caution">
    <text evidence="5">The sequence shown here is derived from an EMBL/GenBank/DDBJ whole genome shotgun (WGS) entry which is preliminary data.</text>
</comment>
<dbReference type="InterPro" id="IPR021109">
    <property type="entry name" value="Peptidase_aspartic_dom_sf"/>
</dbReference>
<proteinExistence type="inferred from homology"/>
<evidence type="ECO:0000256" key="2">
    <source>
        <dbReference type="PIRSR" id="PIRSR601461-1"/>
    </source>
</evidence>
<organism evidence="5 6">
    <name type="scientific">Cinnamomum micranthum f. kanehirae</name>
    <dbReference type="NCBI Taxonomy" id="337451"/>
    <lineage>
        <taxon>Eukaryota</taxon>
        <taxon>Viridiplantae</taxon>
        <taxon>Streptophyta</taxon>
        <taxon>Embryophyta</taxon>
        <taxon>Tracheophyta</taxon>
        <taxon>Spermatophyta</taxon>
        <taxon>Magnoliopsida</taxon>
        <taxon>Magnoliidae</taxon>
        <taxon>Laurales</taxon>
        <taxon>Lauraceae</taxon>
        <taxon>Cinnamomum</taxon>
    </lineage>
</organism>
<dbReference type="OrthoDB" id="2747330at2759"/>
<protein>
    <submittedName>
        <fullName evidence="5">Aspartyl protease family protein</fullName>
    </submittedName>
</protein>
<dbReference type="InterPro" id="IPR032799">
    <property type="entry name" value="TAXi_C"/>
</dbReference>
<dbReference type="PROSITE" id="PS00141">
    <property type="entry name" value="ASP_PROTEASE"/>
    <property type="match status" value="1"/>
</dbReference>
<dbReference type="FunFam" id="2.40.70.10:FF:000021">
    <property type="entry name" value="Aspartyl protease AED1"/>
    <property type="match status" value="1"/>
</dbReference>
<dbReference type="Gene3D" id="2.40.70.10">
    <property type="entry name" value="Acid Proteases"/>
    <property type="match status" value="2"/>
</dbReference>
<reference evidence="5 6" key="1">
    <citation type="journal article" date="2019" name="Nat. Plants">
        <title>Stout camphor tree genome fills gaps in understanding of flowering plant genome evolution.</title>
        <authorList>
            <person name="Chaw S.M."/>
            <person name="Liu Y.C."/>
            <person name="Wu Y.W."/>
            <person name="Wang H.Y."/>
            <person name="Lin C.I."/>
            <person name="Wu C.S."/>
            <person name="Ke H.M."/>
            <person name="Chang L.Y."/>
            <person name="Hsu C.Y."/>
            <person name="Yang H.T."/>
            <person name="Sudianto E."/>
            <person name="Hsu M.H."/>
            <person name="Wu K.P."/>
            <person name="Wang L.N."/>
            <person name="Leebens-Mack J.H."/>
            <person name="Tsai I.J."/>
        </authorList>
    </citation>
    <scope>NUCLEOTIDE SEQUENCE [LARGE SCALE GENOMIC DNA]</scope>
    <source>
        <strain evidence="6">cv. Chaw 1501</strain>
        <tissue evidence="5">Young leaves</tissue>
    </source>
</reference>
<dbReference type="InterPro" id="IPR033121">
    <property type="entry name" value="PEPTIDASE_A1"/>
</dbReference>
<feature type="chain" id="PRO_5018996066" evidence="3">
    <location>
        <begin position="30"/>
        <end position="480"/>
    </location>
</feature>
<dbReference type="InterPro" id="IPR032861">
    <property type="entry name" value="TAXi_N"/>
</dbReference>
<dbReference type="FunFam" id="2.40.70.10:FF:000049">
    <property type="entry name" value="Aspartyl protease AED1"/>
    <property type="match status" value="1"/>
</dbReference>
<dbReference type="PROSITE" id="PS51767">
    <property type="entry name" value="PEPTIDASE_A1"/>
    <property type="match status" value="1"/>
</dbReference>
<dbReference type="GO" id="GO:0006508">
    <property type="term" value="P:proteolysis"/>
    <property type="evidence" value="ECO:0007669"/>
    <property type="project" value="UniProtKB-KW"/>
</dbReference>
<dbReference type="Pfam" id="PF14543">
    <property type="entry name" value="TAXi_N"/>
    <property type="match status" value="1"/>
</dbReference>
<keyword evidence="5" id="KW-0378">Hydrolase</keyword>
<feature type="domain" description="Peptidase A1" evidence="4">
    <location>
        <begin position="133"/>
        <end position="473"/>
    </location>
</feature>
<keyword evidence="6" id="KW-1185">Reference proteome</keyword>
<dbReference type="InterPro" id="IPR001461">
    <property type="entry name" value="Aspartic_peptidase_A1"/>
</dbReference>
<dbReference type="PANTHER" id="PTHR13683">
    <property type="entry name" value="ASPARTYL PROTEASES"/>
    <property type="match status" value="1"/>
</dbReference>
<keyword evidence="3" id="KW-0732">Signal</keyword>
<dbReference type="EMBL" id="QPKB01000002">
    <property type="protein sequence ID" value="RWR75413.1"/>
    <property type="molecule type" value="Genomic_DNA"/>
</dbReference>
<evidence type="ECO:0000256" key="1">
    <source>
        <dbReference type="ARBA" id="ARBA00007447"/>
    </source>
</evidence>
<accession>A0A443NA71</accession>
<evidence type="ECO:0000259" key="4">
    <source>
        <dbReference type="PROSITE" id="PS51767"/>
    </source>
</evidence>
<dbReference type="Pfam" id="PF14541">
    <property type="entry name" value="TAXi_C"/>
    <property type="match status" value="1"/>
</dbReference>
<gene>
    <name evidence="5" type="ORF">CKAN_00379100</name>
</gene>
<dbReference type="PANTHER" id="PTHR13683:SF827">
    <property type="entry name" value="PEPTIDASE A1 DOMAIN-CONTAINING PROTEIN"/>
    <property type="match status" value="1"/>
</dbReference>
<sequence length="480" mass="52175">MAEATPLLPLMHSLIFVLLLFTTDTTVNCSQEKKQLDLLKFLHREQETHNQRCWPQKPRSEKGVTILEMKHHGFCSGKNKNWDDESQKRLIADNLRVKSLQLRMKNAASGLLKDLSEAQIPLASGKQLHILNYVVAVELGGKKMTVIVDTGSELTWVQCEPCKSCYTQEDPLFNPATSPSYRPILCNSSTCGALEFATGNSGVCGTDGSACNYIVSYGDGSHTSGELGSDSLNFGGTLVKNFIFGCGQSNQGLFGGAAGLIGLGRSQLSLVAQTSWQFGGVFSYCLPSTEDYGASGSLILGDNSSVYRNTTPISFTRMVPNPQLPTLYSLNLTGISIGGVALQASAFSSGSGLLIDSGTVITRLAPSAYTALRDEFLKQFSRYPSAPAFSILDTCFDLSKYKQVNTPTLKFHFEGGVEVNVDIEGVFYFLRRDQACLAIASLSSEDEIGIIGNYQQKNLRVVYDSKESRLGFGQETCSYV</sequence>
<dbReference type="Proteomes" id="UP000283530">
    <property type="component" value="Unassembled WGS sequence"/>
</dbReference>